<evidence type="ECO:0000313" key="1">
    <source>
        <dbReference type="EMBL" id="RMZ99055.1"/>
    </source>
</evidence>
<dbReference type="EMBL" id="REGN01010437">
    <property type="protein sequence ID" value="RMZ99055.1"/>
    <property type="molecule type" value="Genomic_DNA"/>
</dbReference>
<dbReference type="Proteomes" id="UP000276133">
    <property type="component" value="Unassembled WGS sequence"/>
</dbReference>
<dbReference type="AlphaFoldDB" id="A0A3M7PIV2"/>
<organism evidence="1 2">
    <name type="scientific">Brachionus plicatilis</name>
    <name type="common">Marine rotifer</name>
    <name type="synonym">Brachionus muelleri</name>
    <dbReference type="NCBI Taxonomy" id="10195"/>
    <lineage>
        <taxon>Eukaryota</taxon>
        <taxon>Metazoa</taxon>
        <taxon>Spiralia</taxon>
        <taxon>Gnathifera</taxon>
        <taxon>Rotifera</taxon>
        <taxon>Eurotatoria</taxon>
        <taxon>Monogononta</taxon>
        <taxon>Pseudotrocha</taxon>
        <taxon>Ploima</taxon>
        <taxon>Brachionidae</taxon>
        <taxon>Brachionus</taxon>
    </lineage>
</organism>
<evidence type="ECO:0000313" key="2">
    <source>
        <dbReference type="Proteomes" id="UP000276133"/>
    </source>
</evidence>
<comment type="caution">
    <text evidence="1">The sequence shown here is derived from an EMBL/GenBank/DDBJ whole genome shotgun (WGS) entry which is preliminary data.</text>
</comment>
<name>A0A3M7PIV2_BRAPC</name>
<reference evidence="1 2" key="1">
    <citation type="journal article" date="2018" name="Sci. Rep.">
        <title>Genomic signatures of local adaptation to the degree of environmental predictability in rotifers.</title>
        <authorList>
            <person name="Franch-Gras L."/>
            <person name="Hahn C."/>
            <person name="Garcia-Roger E.M."/>
            <person name="Carmona M.J."/>
            <person name="Serra M."/>
            <person name="Gomez A."/>
        </authorList>
    </citation>
    <scope>NUCLEOTIDE SEQUENCE [LARGE SCALE GENOMIC DNA]</scope>
    <source>
        <strain evidence="1">HYR1</strain>
    </source>
</reference>
<sequence length="77" mass="9142">MATMYVFKEVKPVIEDFWGNLKAKVYEGDWKAENNKQLENKIRTCLSNKDPKVVQYHAKNVRSRPEIIHRVQKVHLC</sequence>
<keyword evidence="2" id="KW-1185">Reference proteome</keyword>
<protein>
    <submittedName>
        <fullName evidence="1">Uncharacterized protein</fullName>
    </submittedName>
</protein>
<accession>A0A3M7PIV2</accession>
<dbReference type="OrthoDB" id="8045861at2759"/>
<proteinExistence type="predicted"/>
<gene>
    <name evidence="1" type="ORF">BpHYR1_030473</name>
</gene>